<accession>A0A2P2C9Y1</accession>
<name>A0A2P2C9Y1_9ZZZZ</name>
<sequence>MLTDDDRSTFAGIADVLIPDAEGMPSATQAHVPERHLDEALSYRPDLAEGLQQALGAARGLPAEEAIELLNTEHIPAFEALGTLLAGAYFLSPDVRELIGYPGQVPTPARDDVDSYLDLLENVLERGQVFRAVPGEAS</sequence>
<evidence type="ECO:0000313" key="1">
    <source>
        <dbReference type="EMBL" id="CUR58789.1"/>
    </source>
</evidence>
<proteinExistence type="predicted"/>
<protein>
    <submittedName>
        <fullName evidence="1">Uncharacterized protein</fullName>
    </submittedName>
</protein>
<organism evidence="1">
    <name type="scientific">metagenome</name>
    <dbReference type="NCBI Taxonomy" id="256318"/>
    <lineage>
        <taxon>unclassified sequences</taxon>
        <taxon>metagenomes</taxon>
    </lineage>
</organism>
<gene>
    <name evidence="1" type="ORF">NOCA2540045</name>
</gene>
<dbReference type="EMBL" id="CZKA01000050">
    <property type="protein sequence ID" value="CUR58789.1"/>
    <property type="molecule type" value="Genomic_DNA"/>
</dbReference>
<dbReference type="AlphaFoldDB" id="A0A2P2C9Y1"/>
<reference evidence="1" key="1">
    <citation type="submission" date="2015-08" db="EMBL/GenBank/DDBJ databases">
        <authorList>
            <person name="Babu N.S."/>
            <person name="Beckwith C.J."/>
            <person name="Beseler K.G."/>
            <person name="Brison A."/>
            <person name="Carone J.V."/>
            <person name="Caskin T.P."/>
            <person name="Diamond M."/>
            <person name="Durham M.E."/>
            <person name="Foxe J.M."/>
            <person name="Go M."/>
            <person name="Henderson B.A."/>
            <person name="Jones I.B."/>
            <person name="McGettigan J.A."/>
            <person name="Micheletti S.J."/>
            <person name="Nasrallah M.E."/>
            <person name="Ortiz D."/>
            <person name="Piller C.R."/>
            <person name="Privatt S.R."/>
            <person name="Schneider S.L."/>
            <person name="Sharp S."/>
            <person name="Smith T.C."/>
            <person name="Stanton J.D."/>
            <person name="Ullery H.E."/>
            <person name="Wilson R.J."/>
            <person name="Serrano M.G."/>
            <person name="Buck G."/>
            <person name="Lee V."/>
            <person name="Wang Y."/>
            <person name="Carvalho R."/>
            <person name="Voegtly L."/>
            <person name="Shi R."/>
            <person name="Duckworth R."/>
            <person name="Johnson A."/>
            <person name="Loviza R."/>
            <person name="Walstead R."/>
            <person name="Shah Z."/>
            <person name="Kiflezghi M."/>
            <person name="Wade K."/>
            <person name="Ball S.L."/>
            <person name="Bradley K.W."/>
            <person name="Asai D.J."/>
            <person name="Bowman C.A."/>
            <person name="Russell D.A."/>
            <person name="Pope W.H."/>
            <person name="Jacobs-Sera D."/>
            <person name="Hendrix R.W."/>
            <person name="Hatfull G.F."/>
        </authorList>
    </citation>
    <scope>NUCLEOTIDE SEQUENCE</scope>
</reference>